<evidence type="ECO:0000313" key="3">
    <source>
        <dbReference type="Proteomes" id="UP000241769"/>
    </source>
</evidence>
<gene>
    <name evidence="2" type="ORF">PROFUN_15435</name>
</gene>
<evidence type="ECO:0000256" key="1">
    <source>
        <dbReference type="SAM" id="MobiDB-lite"/>
    </source>
</evidence>
<evidence type="ECO:0000313" key="2">
    <source>
        <dbReference type="EMBL" id="PRP76106.1"/>
    </source>
</evidence>
<protein>
    <submittedName>
        <fullName evidence="2">Uncharacterized protein</fullName>
    </submittedName>
</protein>
<dbReference type="Proteomes" id="UP000241769">
    <property type="component" value="Unassembled WGS sequence"/>
</dbReference>
<reference evidence="2 3" key="1">
    <citation type="journal article" date="2018" name="Genome Biol. Evol.">
        <title>Multiple Roots of Fruiting Body Formation in Amoebozoa.</title>
        <authorList>
            <person name="Hillmann F."/>
            <person name="Forbes G."/>
            <person name="Novohradska S."/>
            <person name="Ferling I."/>
            <person name="Riege K."/>
            <person name="Groth M."/>
            <person name="Westermann M."/>
            <person name="Marz M."/>
            <person name="Spaller T."/>
            <person name="Winckler T."/>
            <person name="Schaap P."/>
            <person name="Glockner G."/>
        </authorList>
    </citation>
    <scope>NUCLEOTIDE SEQUENCE [LARGE SCALE GENOMIC DNA]</scope>
    <source>
        <strain evidence="2 3">Jena</strain>
    </source>
</reference>
<dbReference type="InParanoid" id="A0A2P6MWS3"/>
<keyword evidence="3" id="KW-1185">Reference proteome</keyword>
<proteinExistence type="predicted"/>
<sequence>MHNSLTHSVKPQYNITVPNQQSTQEPNQSLTPQDKLDPRRESLLNLKRTNILITQYDSLTGHY</sequence>
<feature type="region of interest" description="Disordered" evidence="1">
    <location>
        <begin position="1"/>
        <end position="42"/>
    </location>
</feature>
<organism evidence="2 3">
    <name type="scientific">Planoprotostelium fungivorum</name>
    <dbReference type="NCBI Taxonomy" id="1890364"/>
    <lineage>
        <taxon>Eukaryota</taxon>
        <taxon>Amoebozoa</taxon>
        <taxon>Evosea</taxon>
        <taxon>Variosea</taxon>
        <taxon>Cavosteliida</taxon>
        <taxon>Cavosteliaceae</taxon>
        <taxon>Planoprotostelium</taxon>
    </lineage>
</organism>
<dbReference type="EMBL" id="MDYQ01000351">
    <property type="protein sequence ID" value="PRP76106.1"/>
    <property type="molecule type" value="Genomic_DNA"/>
</dbReference>
<accession>A0A2P6MWS3</accession>
<comment type="caution">
    <text evidence="2">The sequence shown here is derived from an EMBL/GenBank/DDBJ whole genome shotgun (WGS) entry which is preliminary data.</text>
</comment>
<feature type="compositionally biased region" description="Polar residues" evidence="1">
    <location>
        <begin position="1"/>
        <end position="32"/>
    </location>
</feature>
<dbReference type="AlphaFoldDB" id="A0A2P6MWS3"/>
<name>A0A2P6MWS3_9EUKA</name>